<accession>A0A7W7CF22</accession>
<sequence>MTTVPTSASPVAKPHVLELEVTGSAVIATLTFTLDGQVSEEQQVKLPWRKTVEVPAGGGKHEWQLSLRHSGGTMAATGTVNGKLVTQTAGRGSPGSTNTANLSGTFRD</sequence>
<evidence type="ECO:0000313" key="2">
    <source>
        <dbReference type="EMBL" id="MBB4679905.1"/>
    </source>
</evidence>
<dbReference type="EMBL" id="JACHMH010000001">
    <property type="protein sequence ID" value="MBB4679905.1"/>
    <property type="molecule type" value="Genomic_DNA"/>
</dbReference>
<organism evidence="2 3">
    <name type="scientific">Crossiella cryophila</name>
    <dbReference type="NCBI Taxonomy" id="43355"/>
    <lineage>
        <taxon>Bacteria</taxon>
        <taxon>Bacillati</taxon>
        <taxon>Actinomycetota</taxon>
        <taxon>Actinomycetes</taxon>
        <taxon>Pseudonocardiales</taxon>
        <taxon>Pseudonocardiaceae</taxon>
        <taxon>Crossiella</taxon>
    </lineage>
</organism>
<dbReference type="Proteomes" id="UP000533598">
    <property type="component" value="Unassembled WGS sequence"/>
</dbReference>
<gene>
    <name evidence="2" type="ORF">HNR67_006023</name>
</gene>
<comment type="caution">
    <text evidence="2">The sequence shown here is derived from an EMBL/GenBank/DDBJ whole genome shotgun (WGS) entry which is preliminary data.</text>
</comment>
<keyword evidence="3" id="KW-1185">Reference proteome</keyword>
<evidence type="ECO:0000313" key="3">
    <source>
        <dbReference type="Proteomes" id="UP000533598"/>
    </source>
</evidence>
<dbReference type="Gene3D" id="2.60.40.2880">
    <property type="entry name" value="MmpS1-5, C-terminal soluble domain"/>
    <property type="match status" value="1"/>
</dbReference>
<name>A0A7W7CF22_9PSEU</name>
<protein>
    <submittedName>
        <fullName evidence="2">Uncharacterized protein</fullName>
    </submittedName>
</protein>
<proteinExistence type="predicted"/>
<evidence type="ECO:0000256" key="1">
    <source>
        <dbReference type="SAM" id="MobiDB-lite"/>
    </source>
</evidence>
<dbReference type="InterPro" id="IPR038468">
    <property type="entry name" value="MmpS_C"/>
</dbReference>
<feature type="region of interest" description="Disordered" evidence="1">
    <location>
        <begin position="85"/>
        <end position="108"/>
    </location>
</feature>
<dbReference type="AlphaFoldDB" id="A0A7W7CF22"/>
<reference evidence="2 3" key="1">
    <citation type="submission" date="2020-08" db="EMBL/GenBank/DDBJ databases">
        <title>Sequencing the genomes of 1000 actinobacteria strains.</title>
        <authorList>
            <person name="Klenk H.-P."/>
        </authorList>
    </citation>
    <scope>NUCLEOTIDE SEQUENCE [LARGE SCALE GENOMIC DNA]</scope>
    <source>
        <strain evidence="2 3">DSM 44230</strain>
    </source>
</reference>
<dbReference type="RefSeq" id="WP_185005601.1">
    <property type="nucleotide sequence ID" value="NZ_BAAAUI010000017.1"/>
</dbReference>